<dbReference type="InterPro" id="IPR008254">
    <property type="entry name" value="Flavodoxin/NO_synth"/>
</dbReference>
<evidence type="ECO:0000256" key="14">
    <source>
        <dbReference type="PIRNR" id="PIRNR000209"/>
    </source>
</evidence>
<evidence type="ECO:0000256" key="11">
    <source>
        <dbReference type="ARBA" id="ARBA00023002"/>
    </source>
</evidence>
<comment type="catalytic activity">
    <reaction evidence="14">
        <text>an organic molecule + reduced [NADPH--hemoprotein reductase] + O2 = an alcohol + oxidized [NADPH--hemoprotein reductase] + H2O + H(+)</text>
        <dbReference type="Rhea" id="RHEA:17149"/>
        <dbReference type="Rhea" id="RHEA-COMP:11964"/>
        <dbReference type="Rhea" id="RHEA-COMP:11965"/>
        <dbReference type="ChEBI" id="CHEBI:15377"/>
        <dbReference type="ChEBI" id="CHEBI:15378"/>
        <dbReference type="ChEBI" id="CHEBI:15379"/>
        <dbReference type="ChEBI" id="CHEBI:30879"/>
        <dbReference type="ChEBI" id="CHEBI:57618"/>
        <dbReference type="ChEBI" id="CHEBI:58210"/>
        <dbReference type="ChEBI" id="CHEBI:142491"/>
        <dbReference type="EC" id="1.14.14.1"/>
    </reaction>
</comment>
<dbReference type="InterPro" id="IPR017972">
    <property type="entry name" value="Cyt_P450_CS"/>
</dbReference>
<comment type="caution">
    <text evidence="17">The sequence shown here is derived from an EMBL/GenBank/DDBJ whole genome shotgun (WGS) entry which is preliminary data.</text>
</comment>
<keyword evidence="8 14" id="KW-0274">FAD</keyword>
<evidence type="ECO:0000256" key="4">
    <source>
        <dbReference type="ARBA" id="ARBA00022617"/>
    </source>
</evidence>
<dbReference type="InterPro" id="IPR029039">
    <property type="entry name" value="Flavoprotein-like_sf"/>
</dbReference>
<dbReference type="InterPro" id="IPR001433">
    <property type="entry name" value="OxRdtase_FAD/NAD-bd"/>
</dbReference>
<evidence type="ECO:0000256" key="7">
    <source>
        <dbReference type="ARBA" id="ARBA00022723"/>
    </source>
</evidence>
<dbReference type="Pfam" id="PF00667">
    <property type="entry name" value="FAD_binding_1"/>
    <property type="match status" value="1"/>
</dbReference>
<keyword evidence="6 14" id="KW-0288">FMN</keyword>
<keyword evidence="12 14" id="KW-0408">Iron</keyword>
<evidence type="ECO:0000256" key="10">
    <source>
        <dbReference type="ARBA" id="ARBA00022982"/>
    </source>
</evidence>
<dbReference type="PROSITE" id="PS51384">
    <property type="entry name" value="FAD_FR"/>
    <property type="match status" value="1"/>
</dbReference>
<dbReference type="PANTHER" id="PTHR19384:SF127">
    <property type="entry name" value="BIFUNCTIONAL CYTOCHROME P450_NADPH--P450 REDUCTASE"/>
    <property type="match status" value="1"/>
</dbReference>
<evidence type="ECO:0000256" key="3">
    <source>
        <dbReference type="ARBA" id="ARBA00022448"/>
    </source>
</evidence>
<proteinExistence type="inferred from homology"/>
<dbReference type="InterPro" id="IPR023173">
    <property type="entry name" value="NADPH_Cyt_P450_Rdtase_alpha"/>
</dbReference>
<comment type="cofactor">
    <cofactor evidence="14">
        <name>FAD</name>
        <dbReference type="ChEBI" id="CHEBI:57692"/>
    </cofactor>
    <cofactor evidence="14">
        <name>FMN</name>
        <dbReference type="ChEBI" id="CHEBI:58210"/>
    </cofactor>
</comment>
<dbReference type="Gene3D" id="3.40.50.360">
    <property type="match status" value="1"/>
</dbReference>
<dbReference type="InterPro" id="IPR039261">
    <property type="entry name" value="FNR_nucleotide-bd"/>
</dbReference>
<dbReference type="Gene3D" id="1.10.630.10">
    <property type="entry name" value="Cytochrome P450"/>
    <property type="match status" value="1"/>
</dbReference>
<evidence type="ECO:0000256" key="12">
    <source>
        <dbReference type="ARBA" id="ARBA00023004"/>
    </source>
</evidence>
<reference evidence="17 18" key="1">
    <citation type="submission" date="2016-10" db="EMBL/GenBank/DDBJ databases">
        <title>The genome sequence of Colletotrichum fioriniae PJ7.</title>
        <authorList>
            <person name="Baroncelli R."/>
        </authorList>
    </citation>
    <scope>NUCLEOTIDE SEQUENCE [LARGE SCALE GENOMIC DNA]</scope>
    <source>
        <strain evidence="17 18">IMI 384185</strain>
    </source>
</reference>
<dbReference type="InterPro" id="IPR002401">
    <property type="entry name" value="Cyt_P450_E_grp-I"/>
</dbReference>
<dbReference type="InterPro" id="IPR023206">
    <property type="entry name" value="Bifunctional_P450_P450_red"/>
</dbReference>
<evidence type="ECO:0000256" key="13">
    <source>
        <dbReference type="ARBA" id="ARBA00023033"/>
    </source>
</evidence>
<dbReference type="Gene3D" id="2.40.30.10">
    <property type="entry name" value="Translation factors"/>
    <property type="match status" value="1"/>
</dbReference>
<evidence type="ECO:0000256" key="1">
    <source>
        <dbReference type="ARBA" id="ARBA00001971"/>
    </source>
</evidence>
<dbReference type="Pfam" id="PF00175">
    <property type="entry name" value="NAD_binding_1"/>
    <property type="match status" value="1"/>
</dbReference>
<dbReference type="SUPFAM" id="SSF48264">
    <property type="entry name" value="Cytochrome P450"/>
    <property type="match status" value="1"/>
</dbReference>
<protein>
    <recommendedName>
        <fullName evidence="14">Bifunctional cytochrome P450/NADPH--P450 reductase</fullName>
    </recommendedName>
    <domain>
        <recommendedName>
            <fullName evidence="14">Cytochrome P450</fullName>
            <ecNumber evidence="14">1.14.14.1</ecNumber>
        </recommendedName>
    </domain>
    <domain>
        <recommendedName>
            <fullName evidence="14">NADPH--cytochrome P450 reductase</fullName>
            <ecNumber evidence="14">1.6.2.4</ecNumber>
        </recommendedName>
    </domain>
</protein>
<dbReference type="Gene3D" id="1.20.990.10">
    <property type="entry name" value="NADPH-cytochrome p450 Reductase, Chain A, domain 3"/>
    <property type="match status" value="1"/>
</dbReference>
<evidence type="ECO:0000256" key="8">
    <source>
        <dbReference type="ARBA" id="ARBA00022827"/>
    </source>
</evidence>
<organism evidence="17 18">
    <name type="scientific">Colletotrichum paranaense</name>
    <dbReference type="NCBI Taxonomy" id="1914294"/>
    <lineage>
        <taxon>Eukaryota</taxon>
        <taxon>Fungi</taxon>
        <taxon>Dikarya</taxon>
        <taxon>Ascomycota</taxon>
        <taxon>Pezizomycotina</taxon>
        <taxon>Sordariomycetes</taxon>
        <taxon>Hypocreomycetidae</taxon>
        <taxon>Glomerellales</taxon>
        <taxon>Glomerellaceae</taxon>
        <taxon>Colletotrichum</taxon>
        <taxon>Colletotrichum acutatum species complex</taxon>
    </lineage>
</organism>
<evidence type="ECO:0000313" key="17">
    <source>
        <dbReference type="EMBL" id="KAK1537675.1"/>
    </source>
</evidence>
<evidence type="ECO:0000256" key="9">
    <source>
        <dbReference type="ARBA" id="ARBA00022857"/>
    </source>
</evidence>
<sequence>MHIGIDEESAKLSLGIEVPIPGPKPLPILGNILDIDLVSPLDSLIGLVSEYGELLAFFCSFPSNTLVRVHGADSPGPIFSLTFAGTREITISSRELVNEVSDESRFCKIVTSGIETMRAAAGDGLFTAQHNNHTWGVAHRILMPVFGPLKIRSMFDDMNDLSEQLCLKWARHCHSAPIEVADDFTRLTLDTISLCAMDYRFNSFYLDKKAHPFVESMVEVLAEADLQAVLPDVFSLLRPRAMSKFRNSIEQMQATCRDIIAQRRQANGKKIPNDLLDAMLNGKDPETGDSLSEEAIVHNIITFLVAGHETTSGLLSFAIYYLVEHPQELKRAREEVDRVVGHGPINVDHLQQLPFLDSVFRETLRLMPTAPGYYVTPFKDEIIGGKYLVKPGEALCVLLHTLHRDPKVWGSDAEEFRPDRMRNLEDIPQNAWKPFGNGMRGCIGRAFAWQEAQLVISMILRNFDLSKGDPDYRLKVKHLLTIKPANFKVRVSLRNGKRPTDFLKSLKTIPKPMPKPIANPTVISPSLLGPMTILFGSDTGTCEAVAQRIAVEAGSKGYNPVVMPMNDAVDQLPQNQPVILVSASYNGLPSRNAAMFVPWVQGLKLGDLQHLKYAVFGCGHRDWPATLFKVPRSLDSILETAGGQRLCTLGVADTAATDVFFEVEKWLMNDLWPILLGYPTMRATRPKSDIDVELTLEDPPRVTLRSGFVAATVRNSLALSAEGVPAKRHLELELPPGTSYEAGGHVHILPVNNAQLVRRALSYFRLSGDVVLTIQSESGRPLPVPSNTPVTAWDLFASYVELTGAATPGNIQVMSELAVSDETRRALETLSKSLPSSEPHNRGLSVLEVLESYPDLNLPLSEFLIMLPRMRPRTYSFSSSPAWQPNSATLTYTVEKNGVASNYLASLRSGSVLFVSPLPSTPHFCLPSAATQATTPVIMIAAGAGLAPFRGFIQDRAISLRSGATLAPALLFFGCHGQLLDDMYRDELDEFETENAVKVFRAFSRDGDMSCKHVTDQLRDHLGEVSALWEAGAKLYVCGGKKISDSVFDVLRIALFKDEENTGKEAGAANNVQKSFGMAPKSRYVVDVFN</sequence>
<dbReference type="CDD" id="cd11068">
    <property type="entry name" value="CYP120A1"/>
    <property type="match status" value="1"/>
</dbReference>
<dbReference type="RefSeq" id="XP_060348427.1">
    <property type="nucleotide sequence ID" value="XM_060492057.1"/>
</dbReference>
<dbReference type="PANTHER" id="PTHR19384">
    <property type="entry name" value="NITRIC OXIDE SYNTHASE-RELATED"/>
    <property type="match status" value="1"/>
</dbReference>
<dbReference type="PRINTS" id="PR00463">
    <property type="entry name" value="EP450I"/>
</dbReference>
<evidence type="ECO:0000256" key="5">
    <source>
        <dbReference type="ARBA" id="ARBA00022630"/>
    </source>
</evidence>
<evidence type="ECO:0000256" key="2">
    <source>
        <dbReference type="ARBA" id="ARBA00010018"/>
    </source>
</evidence>
<dbReference type="CDD" id="cd06206">
    <property type="entry name" value="bifunctional_CYPOR"/>
    <property type="match status" value="1"/>
</dbReference>
<dbReference type="PROSITE" id="PS00086">
    <property type="entry name" value="CYTOCHROME_P450"/>
    <property type="match status" value="1"/>
</dbReference>
<keyword evidence="3 14" id="KW-0813">Transport</keyword>
<dbReference type="GeneID" id="85375956"/>
<evidence type="ECO:0000256" key="6">
    <source>
        <dbReference type="ARBA" id="ARBA00022643"/>
    </source>
</evidence>
<dbReference type="PIRSF" id="PIRSF000209">
    <property type="entry name" value="Bifunctional_P450_P450R"/>
    <property type="match status" value="1"/>
</dbReference>
<keyword evidence="10 14" id="KW-0249">Electron transport</keyword>
<dbReference type="EMBL" id="MOPA01000006">
    <property type="protein sequence ID" value="KAK1537675.1"/>
    <property type="molecule type" value="Genomic_DNA"/>
</dbReference>
<keyword evidence="7 14" id="KW-0479">Metal-binding</keyword>
<keyword evidence="4 14" id="KW-0349">Heme</keyword>
<keyword evidence="11 14" id="KW-0560">Oxidoreductase</keyword>
<evidence type="ECO:0000313" key="18">
    <source>
        <dbReference type="Proteomes" id="UP001241169"/>
    </source>
</evidence>
<evidence type="ECO:0000259" key="15">
    <source>
        <dbReference type="PROSITE" id="PS50902"/>
    </source>
</evidence>
<dbReference type="EC" id="1.6.2.4" evidence="14"/>
<keyword evidence="18" id="KW-1185">Reference proteome</keyword>
<keyword evidence="5 14" id="KW-0285">Flavoprotein</keyword>
<dbReference type="InterPro" id="IPR001128">
    <property type="entry name" value="Cyt_P450"/>
</dbReference>
<keyword evidence="9 14" id="KW-0521">NADP</keyword>
<dbReference type="Pfam" id="PF00067">
    <property type="entry name" value="p450"/>
    <property type="match status" value="1"/>
</dbReference>
<dbReference type="Proteomes" id="UP001241169">
    <property type="component" value="Unassembled WGS sequence"/>
</dbReference>
<feature type="domain" description="Flavodoxin-like" evidence="15">
    <location>
        <begin position="531"/>
        <end position="671"/>
    </location>
</feature>
<comment type="similarity">
    <text evidence="2 14">In the N-terminal section; belongs to the cytochrome P450 family.</text>
</comment>
<dbReference type="SUPFAM" id="SSF52343">
    <property type="entry name" value="Ferredoxin reductase-like, C-terminal NADP-linked domain"/>
    <property type="match status" value="1"/>
</dbReference>
<name>A0ABQ9SJ56_9PEZI</name>
<comment type="catalytic activity">
    <reaction evidence="14">
        <text>2 oxidized [cytochrome P450] + NADPH = 2 reduced [cytochrome P450] + NADP(+) + H(+)</text>
        <dbReference type="Rhea" id="RHEA:24040"/>
        <dbReference type="Rhea" id="RHEA-COMP:14627"/>
        <dbReference type="Rhea" id="RHEA-COMP:14628"/>
        <dbReference type="ChEBI" id="CHEBI:15378"/>
        <dbReference type="ChEBI" id="CHEBI:55376"/>
        <dbReference type="ChEBI" id="CHEBI:57783"/>
        <dbReference type="ChEBI" id="CHEBI:58349"/>
        <dbReference type="ChEBI" id="CHEBI:60344"/>
        <dbReference type="EC" id="1.6.2.4"/>
    </reaction>
</comment>
<gene>
    <name evidence="17" type="ORF">CPAR01_07788</name>
</gene>
<dbReference type="SUPFAM" id="SSF52218">
    <property type="entry name" value="Flavoproteins"/>
    <property type="match status" value="1"/>
</dbReference>
<dbReference type="InterPro" id="IPR036396">
    <property type="entry name" value="Cyt_P450_sf"/>
</dbReference>
<dbReference type="EC" id="1.14.14.1" evidence="14"/>
<keyword evidence="13 14" id="KW-0503">Monooxygenase</keyword>
<feature type="domain" description="FAD-binding FR-type" evidence="16">
    <location>
        <begin position="706"/>
        <end position="927"/>
    </location>
</feature>
<comment type="cofactor">
    <cofactor evidence="1 14">
        <name>heme</name>
        <dbReference type="ChEBI" id="CHEBI:30413"/>
    </cofactor>
</comment>
<dbReference type="InterPro" id="IPR003097">
    <property type="entry name" value="CysJ-like_FAD-binding"/>
</dbReference>
<dbReference type="InterPro" id="IPR017927">
    <property type="entry name" value="FAD-bd_FR_type"/>
</dbReference>
<dbReference type="SUPFAM" id="SSF63380">
    <property type="entry name" value="Riboflavin synthase domain-like"/>
    <property type="match status" value="1"/>
</dbReference>
<dbReference type="Pfam" id="PF00258">
    <property type="entry name" value="Flavodoxin_1"/>
    <property type="match status" value="1"/>
</dbReference>
<dbReference type="PROSITE" id="PS50902">
    <property type="entry name" value="FLAVODOXIN_LIKE"/>
    <property type="match status" value="1"/>
</dbReference>
<accession>A0ABQ9SJ56</accession>
<dbReference type="InterPro" id="IPR017938">
    <property type="entry name" value="Riboflavin_synthase-like_b-brl"/>
</dbReference>
<dbReference type="PRINTS" id="PR00385">
    <property type="entry name" value="P450"/>
</dbReference>
<evidence type="ECO:0000259" key="16">
    <source>
        <dbReference type="PROSITE" id="PS51384"/>
    </source>
</evidence>
<dbReference type="Gene3D" id="3.40.50.80">
    <property type="entry name" value="Nucleotide-binding domain of ferredoxin-NADP reductase (FNR) module"/>
    <property type="match status" value="1"/>
</dbReference>